<evidence type="ECO:0000259" key="10">
    <source>
        <dbReference type="PROSITE" id="PS50835"/>
    </source>
</evidence>
<dbReference type="InterPro" id="IPR036179">
    <property type="entry name" value="Ig-like_dom_sf"/>
</dbReference>
<feature type="signal peptide" evidence="9">
    <location>
        <begin position="1"/>
        <end position="21"/>
    </location>
</feature>
<dbReference type="InterPro" id="IPR013098">
    <property type="entry name" value="Ig_I-set"/>
</dbReference>
<feature type="domain" description="Fibronectin type-III" evidence="11">
    <location>
        <begin position="505"/>
        <end position="601"/>
    </location>
</feature>
<evidence type="ECO:0000256" key="6">
    <source>
        <dbReference type="ARBA" id="ARBA00023319"/>
    </source>
</evidence>
<name>A0A2A4J6K3_HELVI</name>
<evidence type="ECO:0000256" key="3">
    <source>
        <dbReference type="ARBA" id="ARBA00023136"/>
    </source>
</evidence>
<feature type="domain" description="Ig-like" evidence="10">
    <location>
        <begin position="405"/>
        <end position="498"/>
    </location>
</feature>
<keyword evidence="3 8" id="KW-0472">Membrane</keyword>
<comment type="subcellular location">
    <subcellularLocation>
        <location evidence="1">Membrane</location>
        <topology evidence="1">Single-pass type I membrane protein</topology>
    </subcellularLocation>
</comment>
<dbReference type="SUPFAM" id="SSF49265">
    <property type="entry name" value="Fibronectin type III"/>
    <property type="match status" value="1"/>
</dbReference>
<dbReference type="InterPro" id="IPR007110">
    <property type="entry name" value="Ig-like_dom"/>
</dbReference>
<dbReference type="GO" id="GO:0005911">
    <property type="term" value="C:cell-cell junction"/>
    <property type="evidence" value="ECO:0007669"/>
    <property type="project" value="TreeGrafter"/>
</dbReference>
<dbReference type="GO" id="GO:0098609">
    <property type="term" value="P:cell-cell adhesion"/>
    <property type="evidence" value="ECO:0007669"/>
    <property type="project" value="TreeGrafter"/>
</dbReference>
<dbReference type="InterPro" id="IPR003961">
    <property type="entry name" value="FN3_dom"/>
</dbReference>
<dbReference type="SUPFAM" id="SSF48726">
    <property type="entry name" value="Immunoglobulin"/>
    <property type="match status" value="4"/>
</dbReference>
<feature type="compositionally biased region" description="Basic and acidic residues" evidence="7">
    <location>
        <begin position="760"/>
        <end position="791"/>
    </location>
</feature>
<dbReference type="EMBL" id="NWSH01002913">
    <property type="protein sequence ID" value="PCG67308.1"/>
    <property type="molecule type" value="Genomic_DNA"/>
</dbReference>
<evidence type="ECO:0000256" key="7">
    <source>
        <dbReference type="SAM" id="MobiDB-lite"/>
    </source>
</evidence>
<dbReference type="InterPro" id="IPR036116">
    <property type="entry name" value="FN3_sf"/>
</dbReference>
<evidence type="ECO:0000259" key="11">
    <source>
        <dbReference type="PROSITE" id="PS50853"/>
    </source>
</evidence>
<evidence type="ECO:0000256" key="2">
    <source>
        <dbReference type="ARBA" id="ARBA00022737"/>
    </source>
</evidence>
<dbReference type="GO" id="GO:0050839">
    <property type="term" value="F:cell adhesion molecule binding"/>
    <property type="evidence" value="ECO:0007669"/>
    <property type="project" value="TreeGrafter"/>
</dbReference>
<dbReference type="AlphaFoldDB" id="A0A2A4J6K3"/>
<feature type="domain" description="Ig-like" evidence="10">
    <location>
        <begin position="315"/>
        <end position="400"/>
    </location>
</feature>
<evidence type="ECO:0000313" key="12">
    <source>
        <dbReference type="EMBL" id="PCG67308.1"/>
    </source>
</evidence>
<feature type="transmembrane region" description="Helical" evidence="8">
    <location>
        <begin position="713"/>
        <end position="736"/>
    </location>
</feature>
<feature type="domain" description="Fibronectin type-III" evidence="11">
    <location>
        <begin position="603"/>
        <end position="701"/>
    </location>
</feature>
<evidence type="ECO:0000256" key="1">
    <source>
        <dbReference type="ARBA" id="ARBA00004479"/>
    </source>
</evidence>
<comment type="caution">
    <text evidence="12">The sequence shown here is derived from an EMBL/GenBank/DDBJ whole genome shotgun (WGS) entry which is preliminary data.</text>
</comment>
<keyword evidence="6" id="KW-0393">Immunoglobulin domain</keyword>
<accession>A0A2A4J6K3</accession>
<dbReference type="InterPro" id="IPR003598">
    <property type="entry name" value="Ig_sub2"/>
</dbReference>
<keyword evidence="9" id="KW-0732">Signal</keyword>
<dbReference type="InterPro" id="IPR051275">
    <property type="entry name" value="Cell_adhesion_signaling"/>
</dbReference>
<keyword evidence="8" id="KW-0812">Transmembrane</keyword>
<dbReference type="PROSITE" id="PS50835">
    <property type="entry name" value="IG_LIKE"/>
    <property type="match status" value="4"/>
</dbReference>
<keyword evidence="2" id="KW-0677">Repeat</keyword>
<dbReference type="CDD" id="cd00063">
    <property type="entry name" value="FN3"/>
    <property type="match status" value="2"/>
</dbReference>
<feature type="chain" id="PRO_5013263492" description="Fasciclin-2" evidence="9">
    <location>
        <begin position="22"/>
        <end position="805"/>
    </location>
</feature>
<feature type="domain" description="Ig-like" evidence="10">
    <location>
        <begin position="216"/>
        <end position="311"/>
    </location>
</feature>
<dbReference type="PANTHER" id="PTHR11640">
    <property type="entry name" value="NEPHRIN"/>
    <property type="match status" value="1"/>
</dbReference>
<feature type="region of interest" description="Disordered" evidence="7">
    <location>
        <begin position="750"/>
        <end position="791"/>
    </location>
</feature>
<dbReference type="PANTHER" id="PTHR11640:SF31">
    <property type="entry name" value="IRREGULAR CHIASM C-ROUGHEST PROTEIN-RELATED"/>
    <property type="match status" value="1"/>
</dbReference>
<dbReference type="SMART" id="SM00060">
    <property type="entry name" value="FN3"/>
    <property type="match status" value="2"/>
</dbReference>
<feature type="domain" description="Ig-like" evidence="10">
    <location>
        <begin position="120"/>
        <end position="209"/>
    </location>
</feature>
<dbReference type="GO" id="GO:0005886">
    <property type="term" value="C:plasma membrane"/>
    <property type="evidence" value="ECO:0007669"/>
    <property type="project" value="TreeGrafter"/>
</dbReference>
<dbReference type="SMART" id="SM00408">
    <property type="entry name" value="IGc2"/>
    <property type="match status" value="3"/>
</dbReference>
<dbReference type="Pfam" id="PF00041">
    <property type="entry name" value="fn3"/>
    <property type="match status" value="2"/>
</dbReference>
<evidence type="ECO:0000256" key="5">
    <source>
        <dbReference type="ARBA" id="ARBA00023180"/>
    </source>
</evidence>
<dbReference type="InterPro" id="IPR013783">
    <property type="entry name" value="Ig-like_fold"/>
</dbReference>
<dbReference type="Pfam" id="PF13927">
    <property type="entry name" value="Ig_3"/>
    <property type="match status" value="2"/>
</dbReference>
<evidence type="ECO:0000256" key="9">
    <source>
        <dbReference type="SAM" id="SignalP"/>
    </source>
</evidence>
<proteinExistence type="predicted"/>
<dbReference type="Gene3D" id="2.60.40.10">
    <property type="entry name" value="Immunoglobulins"/>
    <property type="match status" value="6"/>
</dbReference>
<sequence>MKEYFVCYAVFVILFSKDSLCCFQANSEANRSVTTGSSFYEECCCTDSEYKPGLLWWLDPFNNVISGPGIDSNVYIEEQEQCLALHIPSTSKTLSGPYRCVTTFGGLQYSQTHNLDVFDPLYFYGTAIEQYLVHSNNSLIKCQAKGATEPLIRWYRGKDGQNEISNYTVKYQLMPDGLLVNNVTNEDEGVYKCSASVLSTGEEVETDIVAKVMTIPVITQLTASPETVVASGESLILQCIAEGLPDPEILWKKVPDPKTKEEEKGQEKNITWTTESKDSIRFKNITPEDAGTYECHARNFVGVSTKQIKIVVLIPPTIIGFNDKAVLEGDMVPIFCNVTGLPLPNVTITYEGKSFDERTTEYETFIENFSVLKVNRSHGGIYICNATNDVDSVSEMMHLSVLHQPYFDHKEEIVWAWNGETVNISCAHESNPPANFTWSYVTGNFSTIEKQEHDNIVLDYETALEHTLPFSRLFAPFGKHTCTARNQFGEATKAYHIKKGFRPSVVENVITTDETATSVTFNIEAPLAYDGPPVIGFIAEYDEAKNYAITDIHPNRTWAAGIPYKLEKLKPNTTYHIKFAAINRVNTGDWSEPYIFTTMDKSVPEPPIFLQDPLEVSSSKVLKWKAPESNGEPIDYYALRYCPMDEESDPALCKEYRLEETTEMELRDLQQNTTYYLELIAHNAEGNSTPANFSLTMLDEVPNKPAPVLSGGALIGISIIVVLICLVLLDVLLYFWKKQGIIASCCCKKSKKRKPNPLNARDKKGLLKDNRESGTDDTLKRPNNGHKEYEYNKTTGIITGKHSSV</sequence>
<keyword evidence="5" id="KW-0325">Glycoprotein</keyword>
<dbReference type="SMART" id="SM00409">
    <property type="entry name" value="IG"/>
    <property type="match status" value="4"/>
</dbReference>
<gene>
    <name evidence="12" type="ORF">B5V51_6592</name>
</gene>
<dbReference type="GO" id="GO:0030154">
    <property type="term" value="P:cell differentiation"/>
    <property type="evidence" value="ECO:0007669"/>
    <property type="project" value="UniProtKB-ARBA"/>
</dbReference>
<protein>
    <recommendedName>
        <fullName evidence="13">Fasciclin-2</fullName>
    </recommendedName>
</protein>
<dbReference type="PROSITE" id="PS50853">
    <property type="entry name" value="FN3"/>
    <property type="match status" value="2"/>
</dbReference>
<keyword evidence="4" id="KW-1015">Disulfide bond</keyword>
<keyword evidence="8" id="KW-1133">Transmembrane helix</keyword>
<dbReference type="STRING" id="7102.A0A2A4J6K3"/>
<reference evidence="12" key="1">
    <citation type="submission" date="2017-09" db="EMBL/GenBank/DDBJ databases">
        <title>Contemporary evolution of a Lepidopteran species, Heliothis virescens, in response to modern agricultural practices.</title>
        <authorList>
            <person name="Fritz M.L."/>
            <person name="Deyonke A.M."/>
            <person name="Papanicolaou A."/>
            <person name="Micinski S."/>
            <person name="Westbrook J."/>
            <person name="Gould F."/>
        </authorList>
    </citation>
    <scope>NUCLEOTIDE SEQUENCE [LARGE SCALE GENOMIC DNA]</scope>
    <source>
        <strain evidence="12">HvINT-</strain>
        <tissue evidence="12">Whole body</tissue>
    </source>
</reference>
<evidence type="ECO:0000256" key="4">
    <source>
        <dbReference type="ARBA" id="ARBA00023157"/>
    </source>
</evidence>
<organism evidence="12">
    <name type="scientific">Heliothis virescens</name>
    <name type="common">Tobacco budworm moth</name>
    <dbReference type="NCBI Taxonomy" id="7102"/>
    <lineage>
        <taxon>Eukaryota</taxon>
        <taxon>Metazoa</taxon>
        <taxon>Ecdysozoa</taxon>
        <taxon>Arthropoda</taxon>
        <taxon>Hexapoda</taxon>
        <taxon>Insecta</taxon>
        <taxon>Pterygota</taxon>
        <taxon>Neoptera</taxon>
        <taxon>Endopterygota</taxon>
        <taxon>Lepidoptera</taxon>
        <taxon>Glossata</taxon>
        <taxon>Ditrysia</taxon>
        <taxon>Noctuoidea</taxon>
        <taxon>Noctuidae</taxon>
        <taxon>Heliothinae</taxon>
        <taxon>Heliothis</taxon>
    </lineage>
</organism>
<dbReference type="InterPro" id="IPR003599">
    <property type="entry name" value="Ig_sub"/>
</dbReference>
<evidence type="ECO:0000256" key="8">
    <source>
        <dbReference type="SAM" id="Phobius"/>
    </source>
</evidence>
<evidence type="ECO:0008006" key="13">
    <source>
        <dbReference type="Google" id="ProtNLM"/>
    </source>
</evidence>
<dbReference type="Pfam" id="PF07679">
    <property type="entry name" value="I-set"/>
    <property type="match status" value="1"/>
</dbReference>
<dbReference type="GO" id="GO:0009653">
    <property type="term" value="P:anatomical structure morphogenesis"/>
    <property type="evidence" value="ECO:0007669"/>
    <property type="project" value="UniProtKB-ARBA"/>
</dbReference>